<name>A0A642UUT0_DIURU</name>
<protein>
    <submittedName>
        <fullName evidence="2">Uncharacterized protein</fullName>
    </submittedName>
</protein>
<feature type="compositionally biased region" description="Basic and acidic residues" evidence="1">
    <location>
        <begin position="52"/>
        <end position="77"/>
    </location>
</feature>
<dbReference type="AlphaFoldDB" id="A0A642UUT0"/>
<feature type="compositionally biased region" description="Polar residues" evidence="1">
    <location>
        <begin position="135"/>
        <end position="147"/>
    </location>
</feature>
<dbReference type="EMBL" id="SWFT01000053">
    <property type="protein sequence ID" value="KAA8904765.1"/>
    <property type="molecule type" value="Genomic_DNA"/>
</dbReference>
<sequence length="147" mass="18113">MLGKLLYECLPQYKQKTIVLREERRRENKEEAMWRERERKQQAIIAKREKKRQQALEAEERKRRQAIEDEERRKQELYQRQSAQLQKRWSLVEAKERKRAEEIRQRLGYKESRRSLERRTRDEMIDQGHRVGSGISRSGSYRLQATR</sequence>
<feature type="region of interest" description="Disordered" evidence="1">
    <location>
        <begin position="46"/>
        <end position="77"/>
    </location>
</feature>
<gene>
    <name evidence="2" type="ORF">DIURU_001841</name>
</gene>
<accession>A0A642UUT0</accession>
<dbReference type="RefSeq" id="XP_034013375.1">
    <property type="nucleotide sequence ID" value="XM_034154429.1"/>
</dbReference>
<dbReference type="VEuPathDB" id="FungiDB:DIURU_001841"/>
<feature type="compositionally biased region" description="Basic and acidic residues" evidence="1">
    <location>
        <begin position="111"/>
        <end position="129"/>
    </location>
</feature>
<dbReference type="Proteomes" id="UP000449547">
    <property type="component" value="Unassembled WGS sequence"/>
</dbReference>
<reference evidence="2 3" key="1">
    <citation type="submission" date="2019-07" db="EMBL/GenBank/DDBJ databases">
        <title>Genome assembly of two rare yeast pathogens: Diutina rugosa and Trichomonascus ciferrii.</title>
        <authorList>
            <person name="Mixao V."/>
            <person name="Saus E."/>
            <person name="Hansen A."/>
            <person name="Lass-Flor C."/>
            <person name="Gabaldon T."/>
        </authorList>
    </citation>
    <scope>NUCLEOTIDE SEQUENCE [LARGE SCALE GENOMIC DNA]</scope>
    <source>
        <strain evidence="2 3">CBS 613</strain>
    </source>
</reference>
<comment type="caution">
    <text evidence="2">The sequence shown here is derived from an EMBL/GenBank/DDBJ whole genome shotgun (WGS) entry which is preliminary data.</text>
</comment>
<evidence type="ECO:0000256" key="1">
    <source>
        <dbReference type="SAM" id="MobiDB-lite"/>
    </source>
</evidence>
<evidence type="ECO:0000313" key="2">
    <source>
        <dbReference type="EMBL" id="KAA8904765.1"/>
    </source>
</evidence>
<organism evidence="2 3">
    <name type="scientific">Diutina rugosa</name>
    <name type="common">Yeast</name>
    <name type="synonym">Candida rugosa</name>
    <dbReference type="NCBI Taxonomy" id="5481"/>
    <lineage>
        <taxon>Eukaryota</taxon>
        <taxon>Fungi</taxon>
        <taxon>Dikarya</taxon>
        <taxon>Ascomycota</taxon>
        <taxon>Saccharomycotina</taxon>
        <taxon>Pichiomycetes</taxon>
        <taxon>Debaryomycetaceae</taxon>
        <taxon>Diutina</taxon>
    </lineage>
</organism>
<feature type="region of interest" description="Disordered" evidence="1">
    <location>
        <begin position="111"/>
        <end position="147"/>
    </location>
</feature>
<proteinExistence type="predicted"/>
<keyword evidence="3" id="KW-1185">Reference proteome</keyword>
<dbReference type="GeneID" id="54780494"/>
<evidence type="ECO:0000313" key="3">
    <source>
        <dbReference type="Proteomes" id="UP000449547"/>
    </source>
</evidence>